<dbReference type="Proteomes" id="UP000032025">
    <property type="component" value="Unassembled WGS sequence"/>
</dbReference>
<organism evidence="1 2">
    <name type="scientific">Sphingomonas paucimobilis NBRC 13935</name>
    <dbReference type="NCBI Taxonomy" id="1219050"/>
    <lineage>
        <taxon>Bacteria</taxon>
        <taxon>Pseudomonadati</taxon>
        <taxon>Pseudomonadota</taxon>
        <taxon>Alphaproteobacteria</taxon>
        <taxon>Sphingomonadales</taxon>
        <taxon>Sphingomonadaceae</taxon>
        <taxon>Sphingomonas</taxon>
    </lineage>
</organism>
<evidence type="ECO:0000313" key="2">
    <source>
        <dbReference type="Proteomes" id="UP000032025"/>
    </source>
</evidence>
<dbReference type="RefSeq" id="WP_007403709.1">
    <property type="nucleotide sequence ID" value="NZ_BBJS01000017.1"/>
</dbReference>
<dbReference type="EMBL" id="BBJS01000017">
    <property type="protein sequence ID" value="GAN13295.1"/>
    <property type="molecule type" value="Genomic_DNA"/>
</dbReference>
<evidence type="ECO:0000313" key="1">
    <source>
        <dbReference type="EMBL" id="GAN13295.1"/>
    </source>
</evidence>
<protein>
    <submittedName>
        <fullName evidence="1">DNA, contig: SP617</fullName>
    </submittedName>
</protein>
<accession>A0A0C9M1H5</accession>
<proteinExistence type="predicted"/>
<name>A0A0C9M1H5_SPHPI</name>
<comment type="caution">
    <text evidence="1">The sequence shown here is derived from an EMBL/GenBank/DDBJ whole genome shotgun (WGS) entry which is preliminary data.</text>
</comment>
<gene>
    <name evidence="1" type="ORF">SP6_17_00120</name>
</gene>
<keyword evidence="2" id="KW-1185">Reference proteome</keyword>
<sequence length="59" mass="6708">MTSPEIDEEYFYQRAETELELAQKATHPAAVRAHYIIANHYLDRVYSQPADGVVVEAAE</sequence>
<reference evidence="1 2" key="1">
    <citation type="submission" date="2014-08" db="EMBL/GenBank/DDBJ databases">
        <title>Whole genome shotgun sequence of Sphingomonas paucimobilis NBRC 13935.</title>
        <authorList>
            <person name="Hosoyama A."/>
            <person name="Hashimoto M."/>
            <person name="Hosoyama Y."/>
            <person name="Noguchi M."/>
            <person name="Uohara A."/>
            <person name="Ohji S."/>
            <person name="Katano-Makiyama Y."/>
            <person name="Ichikawa N."/>
            <person name="Kimura A."/>
            <person name="Yamazoe A."/>
            <person name="Fujita N."/>
        </authorList>
    </citation>
    <scope>NUCLEOTIDE SEQUENCE [LARGE SCALE GENOMIC DNA]</scope>
    <source>
        <strain evidence="1 2">NBRC 13935</strain>
    </source>
</reference>
<dbReference type="GeneID" id="78526953"/>
<dbReference type="AlphaFoldDB" id="A0A0C9M1H5"/>